<dbReference type="EMBL" id="JANPWB010000015">
    <property type="protein sequence ID" value="KAJ1090163.1"/>
    <property type="molecule type" value="Genomic_DNA"/>
</dbReference>
<accession>A0AAV7LMN0</accession>
<comment type="caution">
    <text evidence="2">The sequence shown here is derived from an EMBL/GenBank/DDBJ whole genome shotgun (WGS) entry which is preliminary data.</text>
</comment>
<feature type="compositionally biased region" description="Gly residues" evidence="1">
    <location>
        <begin position="82"/>
        <end position="91"/>
    </location>
</feature>
<reference evidence="2" key="1">
    <citation type="journal article" date="2022" name="bioRxiv">
        <title>Sequencing and chromosome-scale assembly of the giantPleurodeles waltlgenome.</title>
        <authorList>
            <person name="Brown T."/>
            <person name="Elewa A."/>
            <person name="Iarovenko S."/>
            <person name="Subramanian E."/>
            <person name="Araus A.J."/>
            <person name="Petzold A."/>
            <person name="Susuki M."/>
            <person name="Suzuki K.-i.T."/>
            <person name="Hayashi T."/>
            <person name="Toyoda A."/>
            <person name="Oliveira C."/>
            <person name="Osipova E."/>
            <person name="Leigh N.D."/>
            <person name="Simon A."/>
            <person name="Yun M.H."/>
        </authorList>
    </citation>
    <scope>NUCLEOTIDE SEQUENCE</scope>
    <source>
        <strain evidence="2">20211129_DDA</strain>
        <tissue evidence="2">Liver</tissue>
    </source>
</reference>
<feature type="region of interest" description="Disordered" evidence="1">
    <location>
        <begin position="68"/>
        <end position="131"/>
    </location>
</feature>
<sequence>MRLSKPLYLPLSTPLDGQAGEPEEAEGSRSGRWCADPDGVGDSGAGGRIRPGKPRTCVQARDLLRTGPLRGWNRRWQRPAGDGSGGPGSGFGAQLKLEVSWGHAGAGDTARTRRWRRGEPADPGSRGGRSP</sequence>
<name>A0AAV7LMN0_PLEWA</name>
<gene>
    <name evidence="2" type="ORF">NDU88_003298</name>
</gene>
<dbReference type="Proteomes" id="UP001066276">
    <property type="component" value="Chromosome 11"/>
</dbReference>
<organism evidence="2 3">
    <name type="scientific">Pleurodeles waltl</name>
    <name type="common">Iberian ribbed newt</name>
    <dbReference type="NCBI Taxonomy" id="8319"/>
    <lineage>
        <taxon>Eukaryota</taxon>
        <taxon>Metazoa</taxon>
        <taxon>Chordata</taxon>
        <taxon>Craniata</taxon>
        <taxon>Vertebrata</taxon>
        <taxon>Euteleostomi</taxon>
        <taxon>Amphibia</taxon>
        <taxon>Batrachia</taxon>
        <taxon>Caudata</taxon>
        <taxon>Salamandroidea</taxon>
        <taxon>Salamandridae</taxon>
        <taxon>Pleurodelinae</taxon>
        <taxon>Pleurodeles</taxon>
    </lineage>
</organism>
<protein>
    <submittedName>
        <fullName evidence="2">Uncharacterized protein</fullName>
    </submittedName>
</protein>
<dbReference type="AlphaFoldDB" id="A0AAV7LMN0"/>
<evidence type="ECO:0000256" key="1">
    <source>
        <dbReference type="SAM" id="MobiDB-lite"/>
    </source>
</evidence>
<proteinExistence type="predicted"/>
<evidence type="ECO:0000313" key="3">
    <source>
        <dbReference type="Proteomes" id="UP001066276"/>
    </source>
</evidence>
<feature type="region of interest" description="Disordered" evidence="1">
    <location>
        <begin position="1"/>
        <end position="54"/>
    </location>
</feature>
<evidence type="ECO:0000313" key="2">
    <source>
        <dbReference type="EMBL" id="KAJ1090163.1"/>
    </source>
</evidence>
<keyword evidence="3" id="KW-1185">Reference proteome</keyword>